<dbReference type="Proteomes" id="UP000078390">
    <property type="component" value="Unassembled WGS sequence"/>
</dbReference>
<dbReference type="STRING" id="999894.TDIS_0642"/>
<sequence length="81" mass="9331">MVHKGFSTKAEVKEYLGVPQKIERLPDGREVWIYYDLRKDALASIPGLGEKLGKKEIEILRVTFYGDKVVDCIYYVTKPQP</sequence>
<reference evidence="1 2" key="1">
    <citation type="submission" date="2016-04" db="EMBL/GenBank/DDBJ databases">
        <title>Genome analysis of Thermosulfurimonas dismutans, the first thermophilic sulfur-disproportionating bacterium of the phylum Thermodesulfobacteria.</title>
        <authorList>
            <person name="Mardanov A.V."/>
            <person name="Beletsky A.V."/>
            <person name="Kadnikov V.V."/>
            <person name="Slobodkin A.I."/>
            <person name="Ravin N.V."/>
        </authorList>
    </citation>
    <scope>NUCLEOTIDE SEQUENCE [LARGE SCALE GENOMIC DNA]</scope>
    <source>
        <strain evidence="1 2">S95</strain>
    </source>
</reference>
<dbReference type="EMBL" id="LWLG01000002">
    <property type="protein sequence ID" value="OAQ21421.1"/>
    <property type="molecule type" value="Genomic_DNA"/>
</dbReference>
<keyword evidence="2" id="KW-1185">Reference proteome</keyword>
<dbReference type="AlphaFoldDB" id="A0A179D6J8"/>
<dbReference type="RefSeq" id="WP_068669227.1">
    <property type="nucleotide sequence ID" value="NZ_LWLG01000002.1"/>
</dbReference>
<gene>
    <name evidence="1" type="ORF">TDIS_0642</name>
</gene>
<comment type="caution">
    <text evidence="1">The sequence shown here is derived from an EMBL/GenBank/DDBJ whole genome shotgun (WGS) entry which is preliminary data.</text>
</comment>
<accession>A0A179D6J8</accession>
<protein>
    <recommendedName>
        <fullName evidence="3">Lipoprotein SmpA/OmlA domain-containing protein</fullName>
    </recommendedName>
</protein>
<evidence type="ECO:0008006" key="3">
    <source>
        <dbReference type="Google" id="ProtNLM"/>
    </source>
</evidence>
<evidence type="ECO:0000313" key="2">
    <source>
        <dbReference type="Proteomes" id="UP000078390"/>
    </source>
</evidence>
<name>A0A179D6J8_9BACT</name>
<proteinExistence type="predicted"/>
<organism evidence="1 2">
    <name type="scientific">Thermosulfurimonas dismutans</name>
    <dbReference type="NCBI Taxonomy" id="999894"/>
    <lineage>
        <taxon>Bacteria</taxon>
        <taxon>Pseudomonadati</taxon>
        <taxon>Thermodesulfobacteriota</taxon>
        <taxon>Thermodesulfobacteria</taxon>
        <taxon>Thermodesulfobacteriales</taxon>
        <taxon>Thermodesulfobacteriaceae</taxon>
        <taxon>Thermosulfurimonas</taxon>
    </lineage>
</organism>
<dbReference type="OrthoDB" id="9798281at2"/>
<evidence type="ECO:0000313" key="1">
    <source>
        <dbReference type="EMBL" id="OAQ21421.1"/>
    </source>
</evidence>